<dbReference type="PANTHER" id="PTHR45947:SF3">
    <property type="entry name" value="SULFOQUINOVOSYL TRANSFERASE SQD2"/>
    <property type="match status" value="1"/>
</dbReference>
<dbReference type="Pfam" id="PF00534">
    <property type="entry name" value="Glycos_transf_1"/>
    <property type="match status" value="1"/>
</dbReference>
<evidence type="ECO:0000313" key="4">
    <source>
        <dbReference type="EMBL" id="MPM53020.1"/>
    </source>
</evidence>
<dbReference type="AlphaFoldDB" id="A0A645AIS0"/>
<dbReference type="CDD" id="cd03801">
    <property type="entry name" value="GT4_PimA-like"/>
    <property type="match status" value="1"/>
</dbReference>
<feature type="region of interest" description="Disordered" evidence="1">
    <location>
        <begin position="1"/>
        <end position="26"/>
    </location>
</feature>
<evidence type="ECO:0000259" key="3">
    <source>
        <dbReference type="Pfam" id="PF13439"/>
    </source>
</evidence>
<comment type="caution">
    <text evidence="4">The sequence shown here is derived from an EMBL/GenBank/DDBJ whole genome shotgun (WGS) entry which is preliminary data.</text>
</comment>
<gene>
    <name evidence="4" type="primary">mshA_78</name>
    <name evidence="4" type="ORF">SDC9_99784</name>
</gene>
<dbReference type="InterPro" id="IPR028098">
    <property type="entry name" value="Glyco_trans_4-like_N"/>
</dbReference>
<accession>A0A645AIS0</accession>
<keyword evidence="4" id="KW-0328">Glycosyltransferase</keyword>
<dbReference type="GO" id="GO:0102710">
    <property type="term" value="F:D-inositol-3-phosphate glycosyltransferase activity"/>
    <property type="evidence" value="ECO:0007669"/>
    <property type="project" value="UniProtKB-EC"/>
</dbReference>
<evidence type="ECO:0000256" key="1">
    <source>
        <dbReference type="SAM" id="MobiDB-lite"/>
    </source>
</evidence>
<evidence type="ECO:0000259" key="2">
    <source>
        <dbReference type="Pfam" id="PF00534"/>
    </source>
</evidence>
<dbReference type="PANTHER" id="PTHR45947">
    <property type="entry name" value="SULFOQUINOVOSYL TRANSFERASE SQD2"/>
    <property type="match status" value="1"/>
</dbReference>
<keyword evidence="4" id="KW-0808">Transferase</keyword>
<organism evidence="4">
    <name type="scientific">bioreactor metagenome</name>
    <dbReference type="NCBI Taxonomy" id="1076179"/>
    <lineage>
        <taxon>unclassified sequences</taxon>
        <taxon>metagenomes</taxon>
        <taxon>ecological metagenomes</taxon>
    </lineage>
</organism>
<protein>
    <submittedName>
        <fullName evidence="4">D-inositol-3-phosphate glycosyltransferase</fullName>
        <ecNumber evidence="4">2.4.1.250</ecNumber>
    </submittedName>
</protein>
<feature type="domain" description="Glycosyl transferase family 1" evidence="2">
    <location>
        <begin position="232"/>
        <end position="395"/>
    </location>
</feature>
<dbReference type="Gene3D" id="3.40.50.2000">
    <property type="entry name" value="Glycogen Phosphorylase B"/>
    <property type="match status" value="2"/>
</dbReference>
<dbReference type="Pfam" id="PF13439">
    <property type="entry name" value="Glyco_transf_4"/>
    <property type="match status" value="1"/>
</dbReference>
<proteinExistence type="predicted"/>
<dbReference type="InterPro" id="IPR050194">
    <property type="entry name" value="Glycosyltransferase_grp1"/>
</dbReference>
<feature type="domain" description="Glycosyltransferase subfamily 4-like N-terminal" evidence="3">
    <location>
        <begin position="54"/>
        <end position="220"/>
    </location>
</feature>
<dbReference type="SUPFAM" id="SSF53756">
    <property type="entry name" value="UDP-Glycosyltransferase/glycogen phosphorylase"/>
    <property type="match status" value="1"/>
</dbReference>
<dbReference type="EMBL" id="VSSQ01014136">
    <property type="protein sequence ID" value="MPM53020.1"/>
    <property type="molecule type" value="Genomic_DNA"/>
</dbReference>
<dbReference type="EC" id="2.4.1.250" evidence="4"/>
<reference evidence="4" key="1">
    <citation type="submission" date="2019-08" db="EMBL/GenBank/DDBJ databases">
        <authorList>
            <person name="Kucharzyk K."/>
            <person name="Murdoch R.W."/>
            <person name="Higgins S."/>
            <person name="Loffler F."/>
        </authorList>
    </citation>
    <scope>NUCLEOTIDE SEQUENCE</scope>
</reference>
<name>A0A645AIS0_9ZZZZ</name>
<sequence length="418" mass="45244">MRRSSRSTTASASPGCRPNAGTGSVSHDPRQIVNIVFVLPVGEYYSQEWTGAIATITRHLARELDVLGHEAIVLAPDDGAALYAEGSPRRLAYGPAHAVSTLDRAASGLLARADRSAGSGDHRRYLRAVTRSLAELPGPVDAVVVANDPLAAARLSRRRVGRRVLLWLHNRLEGAEAEPLRDLPAEVVVVAVSEAVAAWTRDRYLPRRDIRVIHSGVDLRQFAPRTDWLDAGDPVRVVCHGRLDPNKGHESAAEAVRLLREEGLPVEFTLIGQVRTFGFSRQAEEAYRRRLEAAVTSADGTQVGWLPHAALAEELRTHDIACVLSRVDEPFGLVNLEAMASGCAIVATRRGGIPEAVGAAGVFVDADAPRKVADALRHWVLHREALATAKRDARRQAERFPWSATAAGLIDLLRPGAC</sequence>
<dbReference type="InterPro" id="IPR001296">
    <property type="entry name" value="Glyco_trans_1"/>
</dbReference>
<feature type="compositionally biased region" description="Low complexity" evidence="1">
    <location>
        <begin position="1"/>
        <end position="13"/>
    </location>
</feature>